<protein>
    <recommendedName>
        <fullName evidence="2">AAA+ ATPase domain-containing protein</fullName>
    </recommendedName>
</protein>
<name>A0A0K1EHV6_CHOCO</name>
<dbReference type="AlphaFoldDB" id="A0A0K1EHV6"/>
<evidence type="ECO:0000313" key="4">
    <source>
        <dbReference type="Proteomes" id="UP000067626"/>
    </source>
</evidence>
<dbReference type="InterPro" id="IPR051082">
    <property type="entry name" value="Pentapeptide-BTB/POZ_domain"/>
</dbReference>
<dbReference type="PANTHER" id="PTHR14136:SF17">
    <property type="entry name" value="BTB_POZ DOMAIN-CONTAINING PROTEIN KCTD9"/>
    <property type="match status" value="1"/>
</dbReference>
<evidence type="ECO:0000256" key="1">
    <source>
        <dbReference type="SAM" id="MobiDB-lite"/>
    </source>
</evidence>
<organism evidence="3 4">
    <name type="scientific">Chondromyces crocatus</name>
    <dbReference type="NCBI Taxonomy" id="52"/>
    <lineage>
        <taxon>Bacteria</taxon>
        <taxon>Pseudomonadati</taxon>
        <taxon>Myxococcota</taxon>
        <taxon>Polyangia</taxon>
        <taxon>Polyangiales</taxon>
        <taxon>Polyangiaceae</taxon>
        <taxon>Chondromyces</taxon>
    </lineage>
</organism>
<dbReference type="Gene3D" id="2.160.20.80">
    <property type="entry name" value="E3 ubiquitin-protein ligase SopA"/>
    <property type="match status" value="1"/>
</dbReference>
<dbReference type="Proteomes" id="UP000067626">
    <property type="component" value="Chromosome"/>
</dbReference>
<gene>
    <name evidence="3" type="ORF">CMC5_046110</name>
</gene>
<reference evidence="3 4" key="1">
    <citation type="submission" date="2015-07" db="EMBL/GenBank/DDBJ databases">
        <title>Genome analysis of myxobacterium Chondromyces crocatus Cm c5 reveals a high potential for natural compound synthesis and the genetic basis for the loss of fruiting body formation.</title>
        <authorList>
            <person name="Zaburannyi N."/>
            <person name="Bunk B."/>
            <person name="Maier J."/>
            <person name="Overmann J."/>
            <person name="Mueller R."/>
        </authorList>
    </citation>
    <scope>NUCLEOTIDE SEQUENCE [LARGE SCALE GENOMIC DNA]</scope>
    <source>
        <strain evidence="3 4">Cm c5</strain>
    </source>
</reference>
<sequence length="945" mass="102174">MNPVTVDGALTVAAGIFRAALTEDRFQPRWTLDPAALLTLTHFAEESRVLAGMLPPGSIGAPGVVLAQHVAVTLRAFALALNRQQVLDGRRHPTPLQAPGTRTTRDVEHEPPRPDDPGQPLPEQRSKDAERRLKLALDHLARADGRPLAAPFDPRSARLDAPLASPVHQALLHAFAHPAATSAPGENGTPPWLDRETPEARATFERLYVLCHAEAMTSALGSSLVRAIHAIAPRSPQLLRGALLRSLCTWGAQHVFGEVDAVSIPHLPLEALDVGPAATWKPPPNHPRTPAAETVQGLLEQLLAISPIVLVCGAPGCGKSLIARKIAAAWAASQVTARASATTSDLPVPIVIDGGVDFASHDPCLSTALRRALLRQAEGLGLAQLVDDEARKPPSDSERVIYIVDGLDEAGLSRAGVASLFNDLLQTTSDTHRAVVFLRWEAIPDAKEISSLPTVTLHPSLGGYYGSRTDTARWLELWNQRNGKAMLSMGQLIARVPGEALKTPLLLFMAALTCETQPSGEGWDDEGMPASFQGHEPSVLGALYERFFRRLTLDQCDHARTHDPATWEAVGRLLQALRERHPADLSGPEHAPTARARAMLWLLSRFAWATHAHQGHGETLSPTDAARLLQRELGLPPETSGRLLVRAAQSILLQADTPGEDGPLVFGHRTFREFFVARYWALVLRRVIAEPDRADRRSHETTLLEGRLLGATDESFSFLLGMLNGPSWSEPQRRALVPWAQASFLDETPDFLRPERPRPEDDRRPALREAALAIGSSLSGSPGIVATEPTTLKTLLTRLSITVSEPILRAPRFSCDDADLEGVDLRRCHLDGANLPRANLTSANLEHASLSGANLSGATLQYGCLNWADLSGATLAGANVSRTVLYKANLRGANLAGADFREVNAFLTDLRDTNLVGARLDQNQLLTAKMEGALRDPPKPGGQQR</sequence>
<dbReference type="SUPFAM" id="SSF52540">
    <property type="entry name" value="P-loop containing nucleoside triphosphate hydrolases"/>
    <property type="match status" value="1"/>
</dbReference>
<dbReference type="Pfam" id="PF00805">
    <property type="entry name" value="Pentapeptide"/>
    <property type="match status" value="2"/>
</dbReference>
<evidence type="ECO:0000313" key="3">
    <source>
        <dbReference type="EMBL" id="AKT40456.1"/>
    </source>
</evidence>
<dbReference type="InterPro" id="IPR003593">
    <property type="entry name" value="AAA+_ATPase"/>
</dbReference>
<feature type="region of interest" description="Disordered" evidence="1">
    <location>
        <begin position="88"/>
        <end position="127"/>
    </location>
</feature>
<proteinExistence type="predicted"/>
<dbReference type="STRING" id="52.CMC5_046110"/>
<dbReference type="Gene3D" id="3.40.50.300">
    <property type="entry name" value="P-loop containing nucleotide triphosphate hydrolases"/>
    <property type="match status" value="1"/>
</dbReference>
<feature type="domain" description="AAA+ ATPase" evidence="2">
    <location>
        <begin position="305"/>
        <end position="557"/>
    </location>
</feature>
<dbReference type="PANTHER" id="PTHR14136">
    <property type="entry name" value="BTB_POZ DOMAIN-CONTAINING PROTEIN KCTD9"/>
    <property type="match status" value="1"/>
</dbReference>
<keyword evidence="4" id="KW-1185">Reference proteome</keyword>
<dbReference type="InterPro" id="IPR001646">
    <property type="entry name" value="5peptide_repeat"/>
</dbReference>
<dbReference type="InterPro" id="IPR027417">
    <property type="entry name" value="P-loop_NTPase"/>
</dbReference>
<feature type="compositionally biased region" description="Basic and acidic residues" evidence="1">
    <location>
        <begin position="103"/>
        <end position="116"/>
    </location>
</feature>
<dbReference type="SUPFAM" id="SSF141571">
    <property type="entry name" value="Pentapeptide repeat-like"/>
    <property type="match status" value="1"/>
</dbReference>
<dbReference type="RefSeq" id="WP_050432387.1">
    <property type="nucleotide sequence ID" value="NZ_CP012159.1"/>
</dbReference>
<dbReference type="SMART" id="SM00382">
    <property type="entry name" value="AAA"/>
    <property type="match status" value="1"/>
</dbReference>
<accession>A0A0K1EHV6</accession>
<dbReference type="OrthoDB" id="2081291at2"/>
<evidence type="ECO:0000259" key="2">
    <source>
        <dbReference type="SMART" id="SM00382"/>
    </source>
</evidence>
<dbReference type="EMBL" id="CP012159">
    <property type="protein sequence ID" value="AKT40456.1"/>
    <property type="molecule type" value="Genomic_DNA"/>
</dbReference>
<dbReference type="KEGG" id="ccro:CMC5_046110"/>